<gene>
    <name evidence="1" type="ORF">B0H16DRAFT_1824803</name>
</gene>
<keyword evidence="2" id="KW-1185">Reference proteome</keyword>
<organism evidence="1 2">
    <name type="scientific">Mycena metata</name>
    <dbReference type="NCBI Taxonomy" id="1033252"/>
    <lineage>
        <taxon>Eukaryota</taxon>
        <taxon>Fungi</taxon>
        <taxon>Dikarya</taxon>
        <taxon>Basidiomycota</taxon>
        <taxon>Agaricomycotina</taxon>
        <taxon>Agaricomycetes</taxon>
        <taxon>Agaricomycetidae</taxon>
        <taxon>Agaricales</taxon>
        <taxon>Marasmiineae</taxon>
        <taxon>Mycenaceae</taxon>
        <taxon>Mycena</taxon>
    </lineage>
</organism>
<protein>
    <submittedName>
        <fullName evidence="1">Uncharacterized protein</fullName>
    </submittedName>
</protein>
<dbReference type="AlphaFoldDB" id="A0AAD7J604"/>
<sequence length="125" mass="13696">MPVIFTPAPHRGQKRQVSTVGIQSVHALGAYFCNDINWVTDCVHWKDLVSGKCYTLDAEHQDKVSSFGPDSGTGCVLAPDYHCVNGYAYLAYPGSGDLRTVYYTPEEGVEISVNDNINSFWCASA</sequence>
<reference evidence="1" key="1">
    <citation type="submission" date="2023-03" db="EMBL/GenBank/DDBJ databases">
        <title>Massive genome expansion in bonnet fungi (Mycena s.s.) driven by repeated elements and novel gene families across ecological guilds.</title>
        <authorList>
            <consortium name="Lawrence Berkeley National Laboratory"/>
            <person name="Harder C.B."/>
            <person name="Miyauchi S."/>
            <person name="Viragh M."/>
            <person name="Kuo A."/>
            <person name="Thoen E."/>
            <person name="Andreopoulos B."/>
            <person name="Lu D."/>
            <person name="Skrede I."/>
            <person name="Drula E."/>
            <person name="Henrissat B."/>
            <person name="Morin E."/>
            <person name="Kohler A."/>
            <person name="Barry K."/>
            <person name="LaButti K."/>
            <person name="Morin E."/>
            <person name="Salamov A."/>
            <person name="Lipzen A."/>
            <person name="Mereny Z."/>
            <person name="Hegedus B."/>
            <person name="Baldrian P."/>
            <person name="Stursova M."/>
            <person name="Weitz H."/>
            <person name="Taylor A."/>
            <person name="Grigoriev I.V."/>
            <person name="Nagy L.G."/>
            <person name="Martin F."/>
            <person name="Kauserud H."/>
        </authorList>
    </citation>
    <scope>NUCLEOTIDE SEQUENCE</scope>
    <source>
        <strain evidence="1">CBHHK182m</strain>
    </source>
</reference>
<evidence type="ECO:0000313" key="2">
    <source>
        <dbReference type="Proteomes" id="UP001215598"/>
    </source>
</evidence>
<name>A0AAD7J604_9AGAR</name>
<comment type="caution">
    <text evidence="1">The sequence shown here is derived from an EMBL/GenBank/DDBJ whole genome shotgun (WGS) entry which is preliminary data.</text>
</comment>
<accession>A0AAD7J604</accession>
<proteinExistence type="predicted"/>
<dbReference type="EMBL" id="JARKIB010000045">
    <property type="protein sequence ID" value="KAJ7757016.1"/>
    <property type="molecule type" value="Genomic_DNA"/>
</dbReference>
<dbReference type="Proteomes" id="UP001215598">
    <property type="component" value="Unassembled WGS sequence"/>
</dbReference>
<evidence type="ECO:0000313" key="1">
    <source>
        <dbReference type="EMBL" id="KAJ7757016.1"/>
    </source>
</evidence>